<dbReference type="GO" id="GO:0000122">
    <property type="term" value="P:negative regulation of transcription by RNA polymerase II"/>
    <property type="evidence" value="ECO:0007669"/>
    <property type="project" value="TreeGrafter"/>
</dbReference>
<dbReference type="SUPFAM" id="SSF47095">
    <property type="entry name" value="HMG-box"/>
    <property type="match status" value="1"/>
</dbReference>
<dbReference type="Proteomes" id="UP001461498">
    <property type="component" value="Unassembled WGS sequence"/>
</dbReference>
<gene>
    <name evidence="9" type="ORF">O3M35_004979</name>
</gene>
<evidence type="ECO:0000256" key="4">
    <source>
        <dbReference type="ARBA" id="ARBA00023163"/>
    </source>
</evidence>
<comment type="subcellular location">
    <subcellularLocation>
        <location evidence="1">Nucleus</location>
    </subcellularLocation>
</comment>
<organism evidence="9 10">
    <name type="scientific">Rhynocoris fuscipes</name>
    <dbReference type="NCBI Taxonomy" id="488301"/>
    <lineage>
        <taxon>Eukaryota</taxon>
        <taxon>Metazoa</taxon>
        <taxon>Ecdysozoa</taxon>
        <taxon>Arthropoda</taxon>
        <taxon>Hexapoda</taxon>
        <taxon>Insecta</taxon>
        <taxon>Pterygota</taxon>
        <taxon>Neoptera</taxon>
        <taxon>Paraneoptera</taxon>
        <taxon>Hemiptera</taxon>
        <taxon>Heteroptera</taxon>
        <taxon>Panheteroptera</taxon>
        <taxon>Cimicomorpha</taxon>
        <taxon>Reduviidae</taxon>
        <taxon>Harpactorinae</taxon>
        <taxon>Harpactorini</taxon>
        <taxon>Rhynocoris</taxon>
    </lineage>
</organism>
<evidence type="ECO:0000256" key="5">
    <source>
        <dbReference type="ARBA" id="ARBA00023242"/>
    </source>
</evidence>
<sequence length="335" mass="36976">MLTMETDLKGALMAPHHHGHPVSSYGSLGSLVHGNVMGQPPPPPPQSLHQQHQPLLQQQHGHHQQAPNNNNNTSKNNNMDRVKRPMNAFMVWSRGQRRKMAQENPKMHNSEISKRLGAEWKLLSESEKRPFIDEAKRLRAVHMKEHPDYKYRPRRKTKTLMKKDKYPLTTGSLIPNNSVDPARSTTNNSASVQQVVSRDMYQMPNGYMPNGYMMPDPSAYQQHTAYSSHMASGYPRNGGSYSMYGSAGTPTGGSASPYHSSLQQNSPGGSSIKSEPVSPSSGGIHTPTPQPLGAGNTGDLRQMISMYLPTDPNSVDPHQAGYQTASPDPMPLTHM</sequence>
<keyword evidence="4" id="KW-0804">Transcription</keyword>
<evidence type="ECO:0000256" key="3">
    <source>
        <dbReference type="ARBA" id="ARBA00023125"/>
    </source>
</evidence>
<reference evidence="9 10" key="1">
    <citation type="submission" date="2022-12" db="EMBL/GenBank/DDBJ databases">
        <title>Chromosome-level genome assembly of true bugs.</title>
        <authorList>
            <person name="Ma L."/>
            <person name="Li H."/>
        </authorList>
    </citation>
    <scope>NUCLEOTIDE SEQUENCE [LARGE SCALE GENOMIC DNA]</scope>
    <source>
        <strain evidence="9">Lab_2022b</strain>
    </source>
</reference>
<dbReference type="GO" id="GO:0001228">
    <property type="term" value="F:DNA-binding transcription activator activity, RNA polymerase II-specific"/>
    <property type="evidence" value="ECO:0007669"/>
    <property type="project" value="TreeGrafter"/>
</dbReference>
<accession>A0AAW1DMI1</accession>
<comment type="caution">
    <text evidence="9">The sequence shown here is derived from an EMBL/GenBank/DDBJ whole genome shotgun (WGS) entry which is preliminary data.</text>
</comment>
<dbReference type="PROSITE" id="PS50118">
    <property type="entry name" value="HMG_BOX_2"/>
    <property type="match status" value="1"/>
</dbReference>
<evidence type="ECO:0000313" key="10">
    <source>
        <dbReference type="Proteomes" id="UP001461498"/>
    </source>
</evidence>
<protein>
    <recommendedName>
        <fullName evidence="8">HMG box domain-containing protein</fullName>
    </recommendedName>
</protein>
<dbReference type="InterPro" id="IPR009071">
    <property type="entry name" value="HMG_box_dom"/>
</dbReference>
<dbReference type="GO" id="GO:0007420">
    <property type="term" value="P:brain development"/>
    <property type="evidence" value="ECO:0007669"/>
    <property type="project" value="TreeGrafter"/>
</dbReference>
<dbReference type="AlphaFoldDB" id="A0AAW1DMI1"/>
<evidence type="ECO:0000313" key="9">
    <source>
        <dbReference type="EMBL" id="KAK9510132.1"/>
    </source>
</evidence>
<dbReference type="GO" id="GO:0005634">
    <property type="term" value="C:nucleus"/>
    <property type="evidence" value="ECO:0007669"/>
    <property type="project" value="UniProtKB-SubCell"/>
</dbReference>
<dbReference type="CDD" id="cd01388">
    <property type="entry name" value="HMG-box_SoxB"/>
    <property type="match status" value="1"/>
</dbReference>
<keyword evidence="10" id="KW-1185">Reference proteome</keyword>
<feature type="compositionally biased region" description="Polar residues" evidence="7">
    <location>
        <begin position="258"/>
        <end position="269"/>
    </location>
</feature>
<dbReference type="InterPro" id="IPR022097">
    <property type="entry name" value="SOX_fam"/>
</dbReference>
<evidence type="ECO:0000259" key="8">
    <source>
        <dbReference type="PROSITE" id="PS50118"/>
    </source>
</evidence>
<dbReference type="InterPro" id="IPR036910">
    <property type="entry name" value="HMG_box_dom_sf"/>
</dbReference>
<dbReference type="Pfam" id="PF00505">
    <property type="entry name" value="HMG_box"/>
    <property type="match status" value="1"/>
</dbReference>
<evidence type="ECO:0000256" key="2">
    <source>
        <dbReference type="ARBA" id="ARBA00023015"/>
    </source>
</evidence>
<dbReference type="GO" id="GO:0030182">
    <property type="term" value="P:neuron differentiation"/>
    <property type="evidence" value="ECO:0007669"/>
    <property type="project" value="TreeGrafter"/>
</dbReference>
<proteinExistence type="predicted"/>
<keyword evidence="2" id="KW-0805">Transcription regulation</keyword>
<feature type="compositionally biased region" description="Low complexity" evidence="7">
    <location>
        <begin position="47"/>
        <end position="72"/>
    </location>
</feature>
<dbReference type="GO" id="GO:0000978">
    <property type="term" value="F:RNA polymerase II cis-regulatory region sequence-specific DNA binding"/>
    <property type="evidence" value="ECO:0007669"/>
    <property type="project" value="TreeGrafter"/>
</dbReference>
<feature type="DNA-binding region" description="HMG box" evidence="6">
    <location>
        <begin position="82"/>
        <end position="150"/>
    </location>
</feature>
<feature type="region of interest" description="Disordered" evidence="7">
    <location>
        <begin position="24"/>
        <end position="82"/>
    </location>
</feature>
<feature type="domain" description="HMG box" evidence="8">
    <location>
        <begin position="82"/>
        <end position="150"/>
    </location>
</feature>
<dbReference type="PANTHER" id="PTHR10270:SF324">
    <property type="entry name" value="SOX DOMAIN-CONTAINING PROTEIN DICHAETE-RELATED"/>
    <property type="match status" value="1"/>
</dbReference>
<evidence type="ECO:0000256" key="7">
    <source>
        <dbReference type="SAM" id="MobiDB-lite"/>
    </source>
</evidence>
<dbReference type="PANTHER" id="PTHR10270">
    <property type="entry name" value="SOX TRANSCRIPTION FACTOR"/>
    <property type="match status" value="1"/>
</dbReference>
<evidence type="ECO:0000256" key="6">
    <source>
        <dbReference type="PROSITE-ProRule" id="PRU00267"/>
    </source>
</evidence>
<feature type="region of interest" description="Disordered" evidence="7">
    <location>
        <begin position="249"/>
        <end position="335"/>
    </location>
</feature>
<dbReference type="Gene3D" id="1.10.30.10">
    <property type="entry name" value="High mobility group box domain"/>
    <property type="match status" value="1"/>
</dbReference>
<dbReference type="SMART" id="SM00398">
    <property type="entry name" value="HMG"/>
    <property type="match status" value="1"/>
</dbReference>
<dbReference type="Pfam" id="PF12336">
    <property type="entry name" value="SOXp"/>
    <property type="match status" value="1"/>
</dbReference>
<keyword evidence="5 6" id="KW-0539">Nucleus</keyword>
<dbReference type="FunFam" id="1.10.30.10:FF:000002">
    <property type="entry name" value="transcription factor Sox-2"/>
    <property type="match status" value="1"/>
</dbReference>
<feature type="region of interest" description="Disordered" evidence="7">
    <location>
        <begin position="167"/>
        <end position="192"/>
    </location>
</feature>
<dbReference type="InterPro" id="IPR050140">
    <property type="entry name" value="SRY-related_HMG-box_TF-like"/>
</dbReference>
<dbReference type="EMBL" id="JAPXFL010000002">
    <property type="protein sequence ID" value="KAK9510132.1"/>
    <property type="molecule type" value="Genomic_DNA"/>
</dbReference>
<feature type="compositionally biased region" description="Polar residues" evidence="7">
    <location>
        <begin position="169"/>
        <end position="192"/>
    </location>
</feature>
<feature type="compositionally biased region" description="Low complexity" evidence="7">
    <location>
        <begin position="270"/>
        <end position="281"/>
    </location>
</feature>
<name>A0AAW1DMI1_9HEMI</name>
<keyword evidence="3 6" id="KW-0238">DNA-binding</keyword>
<evidence type="ECO:0000256" key="1">
    <source>
        <dbReference type="ARBA" id="ARBA00004123"/>
    </source>
</evidence>